<feature type="compositionally biased region" description="Basic and acidic residues" evidence="1">
    <location>
        <begin position="1"/>
        <end position="38"/>
    </location>
</feature>
<gene>
    <name evidence="2" type="ORF">TSUD_57470</name>
</gene>
<dbReference type="AlphaFoldDB" id="A0A2Z6NZT3"/>
<feature type="compositionally biased region" description="Polar residues" evidence="1">
    <location>
        <begin position="97"/>
        <end position="108"/>
    </location>
</feature>
<feature type="region of interest" description="Disordered" evidence="1">
    <location>
        <begin position="91"/>
        <end position="113"/>
    </location>
</feature>
<feature type="compositionally biased region" description="Basic and acidic residues" evidence="1">
    <location>
        <begin position="45"/>
        <end position="59"/>
    </location>
</feature>
<evidence type="ECO:0000313" key="2">
    <source>
        <dbReference type="EMBL" id="GAU36969.1"/>
    </source>
</evidence>
<organism evidence="2 3">
    <name type="scientific">Trifolium subterraneum</name>
    <name type="common">Subterranean clover</name>
    <dbReference type="NCBI Taxonomy" id="3900"/>
    <lineage>
        <taxon>Eukaryota</taxon>
        <taxon>Viridiplantae</taxon>
        <taxon>Streptophyta</taxon>
        <taxon>Embryophyta</taxon>
        <taxon>Tracheophyta</taxon>
        <taxon>Spermatophyta</taxon>
        <taxon>Magnoliopsida</taxon>
        <taxon>eudicotyledons</taxon>
        <taxon>Gunneridae</taxon>
        <taxon>Pentapetalae</taxon>
        <taxon>rosids</taxon>
        <taxon>fabids</taxon>
        <taxon>Fabales</taxon>
        <taxon>Fabaceae</taxon>
        <taxon>Papilionoideae</taxon>
        <taxon>50 kb inversion clade</taxon>
        <taxon>NPAAA clade</taxon>
        <taxon>Hologalegina</taxon>
        <taxon>IRL clade</taxon>
        <taxon>Trifolieae</taxon>
        <taxon>Trifolium</taxon>
    </lineage>
</organism>
<accession>A0A2Z6NZT3</accession>
<evidence type="ECO:0000313" key="3">
    <source>
        <dbReference type="Proteomes" id="UP000242715"/>
    </source>
</evidence>
<keyword evidence="3" id="KW-1185">Reference proteome</keyword>
<name>A0A2Z6NZT3_TRISU</name>
<reference evidence="3" key="1">
    <citation type="journal article" date="2017" name="Front. Plant Sci.">
        <title>Climate Clever Clovers: New Paradigm to Reduce the Environmental Footprint of Ruminants by Breeding Low Methanogenic Forages Utilizing Haplotype Variation.</title>
        <authorList>
            <person name="Kaur P."/>
            <person name="Appels R."/>
            <person name="Bayer P.E."/>
            <person name="Keeble-Gagnere G."/>
            <person name="Wang J."/>
            <person name="Hirakawa H."/>
            <person name="Shirasawa K."/>
            <person name="Vercoe P."/>
            <person name="Stefanova K."/>
            <person name="Durmic Z."/>
            <person name="Nichols P."/>
            <person name="Revell C."/>
            <person name="Isobe S.N."/>
            <person name="Edwards D."/>
            <person name="Erskine W."/>
        </authorList>
    </citation>
    <scope>NUCLEOTIDE SEQUENCE [LARGE SCALE GENOMIC DNA]</scope>
    <source>
        <strain evidence="3">cv. Daliak</strain>
    </source>
</reference>
<protein>
    <submittedName>
        <fullName evidence="2">Uncharacterized protein</fullName>
    </submittedName>
</protein>
<proteinExistence type="predicted"/>
<feature type="region of interest" description="Disordered" evidence="1">
    <location>
        <begin position="1"/>
        <end position="59"/>
    </location>
</feature>
<dbReference type="Proteomes" id="UP000242715">
    <property type="component" value="Unassembled WGS sequence"/>
</dbReference>
<dbReference type="EMBL" id="DF973648">
    <property type="protein sequence ID" value="GAU36969.1"/>
    <property type="molecule type" value="Genomic_DNA"/>
</dbReference>
<sequence length="128" mass="15052">MIIQDQRLEAVRNHESREHRTTVTDDVALKLPREEKKTQSLGPGPRDHKMDTETTGPRDLREMELLLDTLHEGTIGYLLIFFHRETITSSPWEHRSSPSYNRNCNSPRSYEEIPQRPFPKRIMKMSLP</sequence>
<evidence type="ECO:0000256" key="1">
    <source>
        <dbReference type="SAM" id="MobiDB-lite"/>
    </source>
</evidence>